<evidence type="ECO:0008006" key="4">
    <source>
        <dbReference type="Google" id="ProtNLM"/>
    </source>
</evidence>
<dbReference type="AlphaFoldDB" id="A0A0A5HPQ2"/>
<evidence type="ECO:0000313" key="2">
    <source>
        <dbReference type="EMBL" id="KGX85597.1"/>
    </source>
</evidence>
<dbReference type="RefSeq" id="WP_198134426.1">
    <property type="nucleotide sequence ID" value="NZ_AVPG01000021.1"/>
</dbReference>
<evidence type="ECO:0000256" key="1">
    <source>
        <dbReference type="SAM" id="Phobius"/>
    </source>
</evidence>
<proteinExistence type="predicted"/>
<protein>
    <recommendedName>
        <fullName evidence="4">YtzI protein</fullName>
    </recommendedName>
</protein>
<sequence>MTTVFIIGVFIFVIVFVLSLITISKGYKYDHTIDPIPDQQKKDSPSS</sequence>
<keyword evidence="3" id="KW-1185">Reference proteome</keyword>
<accession>A0A0A5HPQ2</accession>
<dbReference type="EMBL" id="AVPG01000021">
    <property type="protein sequence ID" value="KGX85597.1"/>
    <property type="molecule type" value="Genomic_DNA"/>
</dbReference>
<keyword evidence="1" id="KW-0472">Membrane</keyword>
<dbReference type="InterPro" id="IPR047753">
    <property type="entry name" value="YtzI-like"/>
</dbReference>
<keyword evidence="1" id="KW-0812">Transmembrane</keyword>
<gene>
    <name evidence="2" type="ORF">N784_08795</name>
</gene>
<name>A0A0A5HPQ2_9BACI</name>
<evidence type="ECO:0000313" key="3">
    <source>
        <dbReference type="Proteomes" id="UP000030401"/>
    </source>
</evidence>
<dbReference type="Proteomes" id="UP000030401">
    <property type="component" value="Unassembled WGS sequence"/>
</dbReference>
<reference evidence="2 3" key="1">
    <citation type="submission" date="2013-08" db="EMBL/GenBank/DDBJ databases">
        <authorList>
            <person name="Huang J."/>
            <person name="Wang G."/>
        </authorList>
    </citation>
    <scope>NUCLEOTIDE SEQUENCE [LARGE SCALE GENOMIC DNA]</scope>
    <source>
        <strain evidence="2 3">JSM 072002</strain>
    </source>
</reference>
<feature type="transmembrane region" description="Helical" evidence="1">
    <location>
        <begin position="6"/>
        <end position="23"/>
    </location>
</feature>
<dbReference type="NCBIfam" id="NF033232">
    <property type="entry name" value="small_YtzI"/>
    <property type="match status" value="1"/>
</dbReference>
<organism evidence="2 3">
    <name type="scientific">Pontibacillus litoralis JSM 072002</name>
    <dbReference type="NCBI Taxonomy" id="1385512"/>
    <lineage>
        <taxon>Bacteria</taxon>
        <taxon>Bacillati</taxon>
        <taxon>Bacillota</taxon>
        <taxon>Bacilli</taxon>
        <taxon>Bacillales</taxon>
        <taxon>Bacillaceae</taxon>
        <taxon>Pontibacillus</taxon>
    </lineage>
</organism>
<keyword evidence="1" id="KW-1133">Transmembrane helix</keyword>
<comment type="caution">
    <text evidence="2">The sequence shown here is derived from an EMBL/GenBank/DDBJ whole genome shotgun (WGS) entry which is preliminary data.</text>
</comment>